<evidence type="ECO:0000313" key="4">
    <source>
        <dbReference type="Proteomes" id="UP000632138"/>
    </source>
</evidence>
<keyword evidence="2" id="KW-1133">Transmembrane helix</keyword>
<protein>
    <submittedName>
        <fullName evidence="3">Uncharacterized protein</fullName>
    </submittedName>
</protein>
<keyword evidence="4" id="KW-1185">Reference proteome</keyword>
<dbReference type="RefSeq" id="WP_203374883.1">
    <property type="nucleotide sequence ID" value="NZ_JAENHP010000001.1"/>
</dbReference>
<proteinExistence type="predicted"/>
<accession>A0ABS2A5D2</accession>
<organism evidence="3 4">
    <name type="scientific">Paractinoplanes ovalisporus</name>
    <dbReference type="NCBI Taxonomy" id="2810368"/>
    <lineage>
        <taxon>Bacteria</taxon>
        <taxon>Bacillati</taxon>
        <taxon>Actinomycetota</taxon>
        <taxon>Actinomycetes</taxon>
        <taxon>Micromonosporales</taxon>
        <taxon>Micromonosporaceae</taxon>
        <taxon>Paractinoplanes</taxon>
    </lineage>
</organism>
<evidence type="ECO:0000313" key="3">
    <source>
        <dbReference type="EMBL" id="MBM2615046.1"/>
    </source>
</evidence>
<name>A0ABS2A5D2_9ACTN</name>
<dbReference type="EMBL" id="JAENHP010000001">
    <property type="protein sequence ID" value="MBM2615046.1"/>
    <property type="molecule type" value="Genomic_DNA"/>
</dbReference>
<evidence type="ECO:0000256" key="1">
    <source>
        <dbReference type="SAM" id="MobiDB-lite"/>
    </source>
</evidence>
<sequence>MDPRQPAVTVHSDAPGRPTPPPRPWRRTVRLLIEILASAIVGLLVGTLGEIVSGGPAGG</sequence>
<gene>
    <name evidence="3" type="ORF">JIG36_05665</name>
</gene>
<feature type="region of interest" description="Disordered" evidence="1">
    <location>
        <begin position="1"/>
        <end position="25"/>
    </location>
</feature>
<keyword evidence="2" id="KW-0472">Membrane</keyword>
<keyword evidence="2" id="KW-0812">Transmembrane</keyword>
<feature type="transmembrane region" description="Helical" evidence="2">
    <location>
        <begin position="31"/>
        <end position="52"/>
    </location>
</feature>
<reference evidence="3 4" key="1">
    <citation type="submission" date="2021-01" db="EMBL/GenBank/DDBJ databases">
        <title>Actinoplanes sp. nov. LDG1-06 isolated from lichen.</title>
        <authorList>
            <person name="Saeng-In P."/>
            <person name="Phongsopitanun W."/>
            <person name="Kanchanasin P."/>
            <person name="Yuki M."/>
            <person name="Kudo T."/>
            <person name="Ohkuma M."/>
            <person name="Tanasupawat S."/>
        </authorList>
    </citation>
    <scope>NUCLEOTIDE SEQUENCE [LARGE SCALE GENOMIC DNA]</scope>
    <source>
        <strain evidence="3 4">LDG1-06</strain>
    </source>
</reference>
<comment type="caution">
    <text evidence="3">The sequence shown here is derived from an EMBL/GenBank/DDBJ whole genome shotgun (WGS) entry which is preliminary data.</text>
</comment>
<evidence type="ECO:0000256" key="2">
    <source>
        <dbReference type="SAM" id="Phobius"/>
    </source>
</evidence>
<dbReference type="Proteomes" id="UP000632138">
    <property type="component" value="Unassembled WGS sequence"/>
</dbReference>